<accession>T2SB72</accession>
<protein>
    <submittedName>
        <fullName evidence="1">Uncharacterized protein</fullName>
    </submittedName>
</protein>
<organism evidence="1 2">
    <name type="scientific">Helicobacter pylori SouthAfrica50</name>
    <dbReference type="NCBI Taxonomy" id="1352357"/>
    <lineage>
        <taxon>Bacteria</taxon>
        <taxon>Pseudomonadati</taxon>
        <taxon>Campylobacterota</taxon>
        <taxon>Epsilonproteobacteria</taxon>
        <taxon>Campylobacterales</taxon>
        <taxon>Helicobacteraceae</taxon>
        <taxon>Helicobacter</taxon>
    </lineage>
</organism>
<dbReference type="PATRIC" id="fig|1352357.3.peg.1014"/>
<dbReference type="EMBL" id="AVNI01000002">
    <property type="protein sequence ID" value="EQD88724.1"/>
    <property type="molecule type" value="Genomic_DNA"/>
</dbReference>
<gene>
    <name evidence="1" type="ORF">HPSA50_1044</name>
</gene>
<dbReference type="AlphaFoldDB" id="T2SB72"/>
<evidence type="ECO:0000313" key="2">
    <source>
        <dbReference type="Proteomes" id="UP000015816"/>
    </source>
</evidence>
<comment type="caution">
    <text evidence="1">The sequence shown here is derived from an EMBL/GenBank/DDBJ whole genome shotgun (WGS) entry which is preliminary data.</text>
</comment>
<proteinExistence type="predicted"/>
<evidence type="ECO:0000313" key="1">
    <source>
        <dbReference type="EMBL" id="EQD88724.1"/>
    </source>
</evidence>
<sequence>MEKNDKYAVVTNAIESLEKGGSFNQRDREKFSQAARTHGIEDSVIEEVIDIAQTLSLIYRHEDLIDASDLPREQKKAVRAELQKSIDENLEALKGIRHRIFTMRLFESAFKFQEILNNKK</sequence>
<dbReference type="Proteomes" id="UP000015816">
    <property type="component" value="Unassembled WGS sequence"/>
</dbReference>
<name>T2SB72_HELPX</name>
<reference evidence="1 2" key="1">
    <citation type="journal article" date="2013" name="Genome Announc.">
        <title>Genome Sequences of Three hpAfrica2 Strains of Helicobacter pylori.</title>
        <authorList>
            <person name="Duncan S.S."/>
            <person name="Bertoli M.T."/>
            <person name="Kersulyte D."/>
            <person name="Valk P.L."/>
            <person name="Tamma S."/>
            <person name="Segal I."/>
            <person name="McClain M.S."/>
            <person name="Cover T.L."/>
            <person name="Berg D.E."/>
        </authorList>
    </citation>
    <scope>NUCLEOTIDE SEQUENCE [LARGE SCALE GENOMIC DNA]</scope>
    <source>
        <strain evidence="1 2">SouthAfrica50</strain>
    </source>
</reference>